<evidence type="ECO:0008006" key="3">
    <source>
        <dbReference type="Google" id="ProtNLM"/>
    </source>
</evidence>
<organism evidence="1 2">
    <name type="scientific">Salinomyces thailandicus</name>
    <dbReference type="NCBI Taxonomy" id="706561"/>
    <lineage>
        <taxon>Eukaryota</taxon>
        <taxon>Fungi</taxon>
        <taxon>Dikarya</taxon>
        <taxon>Ascomycota</taxon>
        <taxon>Pezizomycotina</taxon>
        <taxon>Dothideomycetes</taxon>
        <taxon>Dothideomycetidae</taxon>
        <taxon>Mycosphaerellales</taxon>
        <taxon>Teratosphaeriaceae</taxon>
        <taxon>Salinomyces</taxon>
    </lineage>
</organism>
<dbReference type="Proteomes" id="UP000308549">
    <property type="component" value="Unassembled WGS sequence"/>
</dbReference>
<reference evidence="1 2" key="1">
    <citation type="submission" date="2017-03" db="EMBL/GenBank/DDBJ databases">
        <title>Genomes of endolithic fungi from Antarctica.</title>
        <authorList>
            <person name="Coleine C."/>
            <person name="Masonjones S."/>
            <person name="Stajich J.E."/>
        </authorList>
    </citation>
    <scope>NUCLEOTIDE SEQUENCE [LARGE SCALE GENOMIC DNA]</scope>
    <source>
        <strain evidence="1 2">CCFEE 6315</strain>
    </source>
</reference>
<evidence type="ECO:0000313" key="2">
    <source>
        <dbReference type="Proteomes" id="UP000308549"/>
    </source>
</evidence>
<protein>
    <recommendedName>
        <fullName evidence="3">BTB domain-containing protein</fullName>
    </recommendedName>
</protein>
<comment type="caution">
    <text evidence="1">The sequence shown here is derived from an EMBL/GenBank/DDBJ whole genome shotgun (WGS) entry which is preliminary data.</text>
</comment>
<dbReference type="EMBL" id="NAJL01000017">
    <property type="protein sequence ID" value="TKA28595.1"/>
    <property type="molecule type" value="Genomic_DNA"/>
</dbReference>
<name>A0A4U0U3E7_9PEZI</name>
<proteinExistence type="predicted"/>
<evidence type="ECO:0000313" key="1">
    <source>
        <dbReference type="EMBL" id="TKA28595.1"/>
    </source>
</evidence>
<gene>
    <name evidence="1" type="ORF">B0A50_02922</name>
</gene>
<accession>A0A4U0U3E7</accession>
<sequence>MASKSQDFDYTGSVEQIRCLDNDKLYSIHVRLLDRDCPVWEDFVMTCGSSTGPWTSDMPGERFEMWVIWMYERRISCEDVGASPTETIIKLLDAYGEPDFHACPNFQDAIMDELIRRLTDPGRVGDAPFVKDLLPRMLIAFPENTNRRLFVADWLAYCNPRKREDEGSLAECLTSQVDEVTLQYLGTVLLRQRYDGDSSPPWKNDPCCYHRHKEVGGECHRRTT</sequence>
<keyword evidence="2" id="KW-1185">Reference proteome</keyword>
<dbReference type="AlphaFoldDB" id="A0A4U0U3E7"/>